<dbReference type="OrthoDB" id="882529at2"/>
<dbReference type="RefSeq" id="WP_068197207.1">
    <property type="nucleotide sequence ID" value="NZ_CP013909.1"/>
</dbReference>
<dbReference type="STRING" id="1411621.AUC43_18500"/>
<accession>A0A0U4B1G1</accession>
<keyword evidence="2" id="KW-1185">Reference proteome</keyword>
<organism evidence="1 2">
    <name type="scientific">Hymenobacter sedentarius</name>
    <dbReference type="NCBI Taxonomy" id="1411621"/>
    <lineage>
        <taxon>Bacteria</taxon>
        <taxon>Pseudomonadati</taxon>
        <taxon>Bacteroidota</taxon>
        <taxon>Cytophagia</taxon>
        <taxon>Cytophagales</taxon>
        <taxon>Hymenobacteraceae</taxon>
        <taxon>Hymenobacter</taxon>
    </lineage>
</organism>
<dbReference type="KEGG" id="hyg:AUC43_18500"/>
<dbReference type="Gene3D" id="1.20.120.30">
    <property type="entry name" value="Aspartate receptor, ligand-binding domain"/>
    <property type="match status" value="1"/>
</dbReference>
<reference evidence="1 2" key="1">
    <citation type="submission" date="2015-12" db="EMBL/GenBank/DDBJ databases">
        <authorList>
            <person name="Shamseldin A."/>
            <person name="Moawad H."/>
            <person name="Abd El-Rahim W.M."/>
            <person name="Sadowsky M.J."/>
        </authorList>
    </citation>
    <scope>NUCLEOTIDE SEQUENCE [LARGE SCALE GENOMIC DNA]</scope>
    <source>
        <strain evidence="1 2">DG5B</strain>
    </source>
</reference>
<dbReference type="Proteomes" id="UP000059542">
    <property type="component" value="Chromosome"/>
</dbReference>
<dbReference type="AlphaFoldDB" id="A0A0U4B1G1"/>
<sequence length="123" mass="13855">MDVNTLDFQQARIKQILFKSQLRSVLYGVREADEALFAPQGNALGQWLSSVIKPKFPLRPEVREAERLLHDMLGTGRELAAQYRRGQIDEARRGLTRIDRIGEQLVSVLHKLGQEAGRFGAAA</sequence>
<evidence type="ECO:0000313" key="1">
    <source>
        <dbReference type="EMBL" id="ALW86893.1"/>
    </source>
</evidence>
<name>A0A0U4B1G1_9BACT</name>
<evidence type="ECO:0000313" key="2">
    <source>
        <dbReference type="Proteomes" id="UP000059542"/>
    </source>
</evidence>
<gene>
    <name evidence="1" type="ORF">AUC43_18500</name>
</gene>
<proteinExistence type="predicted"/>
<dbReference type="EMBL" id="CP013909">
    <property type="protein sequence ID" value="ALW86893.1"/>
    <property type="molecule type" value="Genomic_DNA"/>
</dbReference>
<protein>
    <submittedName>
        <fullName evidence="1">Uncharacterized protein</fullName>
    </submittedName>
</protein>